<reference evidence="1" key="1">
    <citation type="submission" date="2013-11" db="EMBL/GenBank/DDBJ databases">
        <authorList>
            <person name="Sternberg P."/>
            <person name="Dillman A."/>
            <person name="Macchietto M."/>
        </authorList>
    </citation>
    <scope>NUCLEOTIDE SEQUENCE</scope>
    <source>
        <strain evidence="1">ALL</strain>
    </source>
</reference>
<dbReference type="EMBL" id="AZBU02000002">
    <property type="protein sequence ID" value="TKR92390.1"/>
    <property type="molecule type" value="Genomic_DNA"/>
</dbReference>
<sequence length="82" mass="9649">MDDSPEFVFSCKKEKFVFPVTKPRKLCLYGILCLKSLSELRMHQRSRERCLQLILPAIFTDDCNRYFITVRLILLITKHAVA</sequence>
<organism evidence="1">
    <name type="scientific">Steinernema carpocapsae</name>
    <name type="common">Entomopathogenic nematode</name>
    <dbReference type="NCBI Taxonomy" id="34508"/>
    <lineage>
        <taxon>Eukaryota</taxon>
        <taxon>Metazoa</taxon>
        <taxon>Ecdysozoa</taxon>
        <taxon>Nematoda</taxon>
        <taxon>Chromadorea</taxon>
        <taxon>Rhabditida</taxon>
        <taxon>Tylenchina</taxon>
        <taxon>Panagrolaimomorpha</taxon>
        <taxon>Strongyloidoidea</taxon>
        <taxon>Steinernematidae</taxon>
        <taxon>Steinernema</taxon>
    </lineage>
</organism>
<evidence type="ECO:0000313" key="1">
    <source>
        <dbReference type="EMBL" id="TKR92390.1"/>
    </source>
</evidence>
<protein>
    <submittedName>
        <fullName evidence="1">Uncharacterized protein</fullName>
    </submittedName>
</protein>
<name>A0A4U5P8H8_STECR</name>
<gene>
    <name evidence="1" type="ORF">L596_007053</name>
</gene>
<proteinExistence type="predicted"/>
<dbReference type="AlphaFoldDB" id="A0A4U5P8H8"/>
<reference evidence="1" key="3">
    <citation type="journal article" date="2019" name="G3 (Bethesda)">
        <title>Hybrid Assembly of the Genome of the Entomopathogenic Nematode Steinernema carpocapsae Identifies the X-Chromosome.</title>
        <authorList>
            <person name="Serra L."/>
            <person name="Macchietto M."/>
            <person name="Macias-Munoz A."/>
            <person name="McGill C.J."/>
            <person name="Rodriguez I.M."/>
            <person name="Rodriguez B."/>
            <person name="Murad R."/>
            <person name="Mortazavi A."/>
        </authorList>
    </citation>
    <scope>NUCLEOTIDE SEQUENCE</scope>
    <source>
        <strain evidence="1">ALL</strain>
    </source>
</reference>
<accession>A0A4U5P8H8</accession>
<reference evidence="1" key="2">
    <citation type="journal article" date="2015" name="Genome Biol.">
        <title>Comparative genomics of Steinernema reveals deeply conserved gene regulatory networks.</title>
        <authorList>
            <person name="Dillman A.R."/>
            <person name="Macchietto M."/>
            <person name="Porter C.F."/>
            <person name="Rogers A."/>
            <person name="Williams B."/>
            <person name="Antoshechkin I."/>
            <person name="Lee M.M."/>
            <person name="Goodwin Z."/>
            <person name="Lu X."/>
            <person name="Lewis E.E."/>
            <person name="Goodrich-Blair H."/>
            <person name="Stock S.P."/>
            <person name="Adams B.J."/>
            <person name="Sternberg P.W."/>
            <person name="Mortazavi A."/>
        </authorList>
    </citation>
    <scope>NUCLEOTIDE SEQUENCE [LARGE SCALE GENOMIC DNA]</scope>
    <source>
        <strain evidence="1">ALL</strain>
    </source>
</reference>
<comment type="caution">
    <text evidence="1">The sequence shown here is derived from an EMBL/GenBank/DDBJ whole genome shotgun (WGS) entry which is preliminary data.</text>
</comment>